<reference evidence="2" key="1">
    <citation type="submission" date="2019-12" db="EMBL/GenBank/DDBJ databases">
        <title>An insight into the sialome of adult female Ixodes ricinus ticks feeding for 6 days.</title>
        <authorList>
            <person name="Perner J."/>
            <person name="Ribeiro J.M.C."/>
        </authorList>
    </citation>
    <scope>NUCLEOTIDE SEQUENCE</scope>
    <source>
        <strain evidence="2">Semi-engorged</strain>
        <tissue evidence="2">Salivary glands</tissue>
    </source>
</reference>
<evidence type="ECO:0008006" key="3">
    <source>
        <dbReference type="Google" id="ProtNLM"/>
    </source>
</evidence>
<evidence type="ECO:0000313" key="2">
    <source>
        <dbReference type="EMBL" id="MXU86633.1"/>
    </source>
</evidence>
<protein>
    <recommendedName>
        <fullName evidence="3">Secreted protein</fullName>
    </recommendedName>
</protein>
<name>A0A6B0UHA4_IXORI</name>
<evidence type="ECO:0000256" key="1">
    <source>
        <dbReference type="SAM" id="SignalP"/>
    </source>
</evidence>
<proteinExistence type="predicted"/>
<feature type="signal peptide" evidence="1">
    <location>
        <begin position="1"/>
        <end position="23"/>
    </location>
</feature>
<dbReference type="AlphaFoldDB" id="A0A6B0UHA4"/>
<feature type="chain" id="PRO_5025674238" description="Secreted protein" evidence="1">
    <location>
        <begin position="24"/>
        <end position="92"/>
    </location>
</feature>
<dbReference type="EMBL" id="GIFC01004550">
    <property type="protein sequence ID" value="MXU86633.1"/>
    <property type="molecule type" value="Transcribed_RNA"/>
</dbReference>
<sequence>MERMVPRIWLLLGFPSMRTMCTAMSHIRFCRPGTRNHSSKAFIIQKGLSCEILLQPGGAMKTADLILMSGSLSASHKIGYMELLCAITMSIS</sequence>
<organism evidence="2">
    <name type="scientific">Ixodes ricinus</name>
    <name type="common">Common tick</name>
    <name type="synonym">Acarus ricinus</name>
    <dbReference type="NCBI Taxonomy" id="34613"/>
    <lineage>
        <taxon>Eukaryota</taxon>
        <taxon>Metazoa</taxon>
        <taxon>Ecdysozoa</taxon>
        <taxon>Arthropoda</taxon>
        <taxon>Chelicerata</taxon>
        <taxon>Arachnida</taxon>
        <taxon>Acari</taxon>
        <taxon>Parasitiformes</taxon>
        <taxon>Ixodida</taxon>
        <taxon>Ixodoidea</taxon>
        <taxon>Ixodidae</taxon>
        <taxon>Ixodinae</taxon>
        <taxon>Ixodes</taxon>
    </lineage>
</organism>
<accession>A0A6B0UHA4</accession>
<keyword evidence="1" id="KW-0732">Signal</keyword>